<keyword evidence="2" id="KW-1133">Transmembrane helix</keyword>
<keyword evidence="2" id="KW-0812">Transmembrane</keyword>
<name>A0ABD3M351_9STRA</name>
<protein>
    <submittedName>
        <fullName evidence="3">Uncharacterized protein</fullName>
    </submittedName>
</protein>
<keyword evidence="2" id="KW-0472">Membrane</keyword>
<evidence type="ECO:0000256" key="1">
    <source>
        <dbReference type="SAM" id="MobiDB-lite"/>
    </source>
</evidence>
<feature type="region of interest" description="Disordered" evidence="1">
    <location>
        <begin position="1"/>
        <end position="25"/>
    </location>
</feature>
<sequence>MRRPTKASSVSKHSSNLDLMPSNDDDAGVLGSKVHNKRKSTSMSTLAITIFCGLVALGTLFYVSNKVLSKSRSKVGDINSMASNPPTYTTDTDRLLLPKQNIHLPPDSIYRTEVQDIHGDWKQLMDYSGGISLIINVACE</sequence>
<dbReference type="EMBL" id="JALLBG020000231">
    <property type="protein sequence ID" value="KAL3758416.1"/>
    <property type="molecule type" value="Genomic_DNA"/>
</dbReference>
<feature type="compositionally biased region" description="Polar residues" evidence="1">
    <location>
        <begin position="1"/>
        <end position="17"/>
    </location>
</feature>
<feature type="transmembrane region" description="Helical" evidence="2">
    <location>
        <begin position="43"/>
        <end position="63"/>
    </location>
</feature>
<accession>A0ABD3M351</accession>
<keyword evidence="4" id="KW-1185">Reference proteome</keyword>
<reference evidence="3 4" key="1">
    <citation type="submission" date="2024-10" db="EMBL/GenBank/DDBJ databases">
        <title>Updated reference genomes for cyclostephanoid diatoms.</title>
        <authorList>
            <person name="Roberts W.R."/>
            <person name="Alverson A.J."/>
        </authorList>
    </citation>
    <scope>NUCLEOTIDE SEQUENCE [LARGE SCALE GENOMIC DNA]</scope>
    <source>
        <strain evidence="3 4">AJA232-27</strain>
    </source>
</reference>
<evidence type="ECO:0000313" key="3">
    <source>
        <dbReference type="EMBL" id="KAL3758416.1"/>
    </source>
</evidence>
<dbReference type="AlphaFoldDB" id="A0ABD3M351"/>
<dbReference type="Proteomes" id="UP001530293">
    <property type="component" value="Unassembled WGS sequence"/>
</dbReference>
<comment type="caution">
    <text evidence="3">The sequence shown here is derived from an EMBL/GenBank/DDBJ whole genome shotgun (WGS) entry which is preliminary data.</text>
</comment>
<organism evidence="3 4">
    <name type="scientific">Discostella pseudostelligera</name>
    <dbReference type="NCBI Taxonomy" id="259834"/>
    <lineage>
        <taxon>Eukaryota</taxon>
        <taxon>Sar</taxon>
        <taxon>Stramenopiles</taxon>
        <taxon>Ochrophyta</taxon>
        <taxon>Bacillariophyta</taxon>
        <taxon>Coscinodiscophyceae</taxon>
        <taxon>Thalassiosirophycidae</taxon>
        <taxon>Stephanodiscales</taxon>
        <taxon>Stephanodiscaceae</taxon>
        <taxon>Discostella</taxon>
    </lineage>
</organism>
<evidence type="ECO:0000256" key="2">
    <source>
        <dbReference type="SAM" id="Phobius"/>
    </source>
</evidence>
<gene>
    <name evidence="3" type="ORF">ACHAWU_006076</name>
</gene>
<evidence type="ECO:0000313" key="4">
    <source>
        <dbReference type="Proteomes" id="UP001530293"/>
    </source>
</evidence>
<proteinExistence type="predicted"/>